<feature type="region of interest" description="Disordered" evidence="1">
    <location>
        <begin position="15"/>
        <end position="34"/>
    </location>
</feature>
<name>A0A1F5SM16_9BACT</name>
<evidence type="ECO:0000313" key="3">
    <source>
        <dbReference type="EMBL" id="OGF27730.1"/>
    </source>
</evidence>
<gene>
    <name evidence="3" type="ORF">A2242_02790</name>
</gene>
<feature type="compositionally biased region" description="Polar residues" evidence="1">
    <location>
        <begin position="329"/>
        <end position="342"/>
    </location>
</feature>
<feature type="compositionally biased region" description="Polar residues" evidence="1">
    <location>
        <begin position="285"/>
        <end position="316"/>
    </location>
</feature>
<dbReference type="EMBL" id="MFGC01000023">
    <property type="protein sequence ID" value="OGF27730.1"/>
    <property type="molecule type" value="Genomic_DNA"/>
</dbReference>
<proteinExistence type="predicted"/>
<evidence type="ECO:0000256" key="2">
    <source>
        <dbReference type="SAM" id="Phobius"/>
    </source>
</evidence>
<feature type="compositionally biased region" description="Basic and acidic residues" evidence="1">
    <location>
        <begin position="15"/>
        <end position="30"/>
    </location>
</feature>
<evidence type="ECO:0000313" key="4">
    <source>
        <dbReference type="Proteomes" id="UP000178925"/>
    </source>
</evidence>
<reference evidence="3 4" key="1">
    <citation type="journal article" date="2016" name="Nat. Commun.">
        <title>Thousands of microbial genomes shed light on interconnected biogeochemical processes in an aquifer system.</title>
        <authorList>
            <person name="Anantharaman K."/>
            <person name="Brown C.T."/>
            <person name="Hug L.A."/>
            <person name="Sharon I."/>
            <person name="Castelle C.J."/>
            <person name="Probst A.J."/>
            <person name="Thomas B.C."/>
            <person name="Singh A."/>
            <person name="Wilkins M.J."/>
            <person name="Karaoz U."/>
            <person name="Brodie E.L."/>
            <person name="Williams K.H."/>
            <person name="Hubbard S.S."/>
            <person name="Banfield J.F."/>
        </authorList>
    </citation>
    <scope>NUCLEOTIDE SEQUENCE [LARGE SCALE GENOMIC DNA]</scope>
</reference>
<evidence type="ECO:0000256" key="1">
    <source>
        <dbReference type="SAM" id="MobiDB-lite"/>
    </source>
</evidence>
<accession>A0A1F5SM16</accession>
<organism evidence="3 4">
    <name type="scientific">Candidatus Falkowbacteria bacterium RIFOXYA2_FULL_47_9</name>
    <dbReference type="NCBI Taxonomy" id="1797995"/>
    <lineage>
        <taxon>Bacteria</taxon>
        <taxon>Candidatus Falkowiibacteriota</taxon>
    </lineage>
</organism>
<feature type="region of interest" description="Disordered" evidence="1">
    <location>
        <begin position="283"/>
        <end position="349"/>
    </location>
</feature>
<keyword evidence="2" id="KW-0472">Membrane</keyword>
<sequence>MPTFKETDDFIVDLRGRGEQRNKQTNDEGFRNPVGFRKPDSQGSWLHFIQYNNAFLIILVACVLAFGSLSFASEEVRDATIGGKTVYAEGTDNTLLLEQDFDKFNMDFKITGIVEDEESYAVQYSYVDFDLTSPLPVPPLIRGGSEGGVVSTGSEGVAWQFVEKQGARKIDKPFRQDLGLYLAGQLRQEASARIKELKRLQREEREKGLTKIVQVTEYSGLIGKILDLSTAVFPGYEPVKKVELETPLADEQIVRRAQTGGADNLANIYNNYVEDHPAEIVKLNSGDNNATTTASGAETVGSSTPSLEEGTLNNTAEEAGNAASDEEVSSTPVADVSDSQADTDVAQPF</sequence>
<dbReference type="Proteomes" id="UP000178925">
    <property type="component" value="Unassembled WGS sequence"/>
</dbReference>
<keyword evidence="2" id="KW-0812">Transmembrane</keyword>
<feature type="transmembrane region" description="Helical" evidence="2">
    <location>
        <begin position="54"/>
        <end position="72"/>
    </location>
</feature>
<dbReference type="STRING" id="1797995.A2242_02790"/>
<protein>
    <submittedName>
        <fullName evidence="3">Uncharacterized protein</fullName>
    </submittedName>
</protein>
<keyword evidence="2" id="KW-1133">Transmembrane helix</keyword>
<dbReference type="AlphaFoldDB" id="A0A1F5SM16"/>
<comment type="caution">
    <text evidence="3">The sequence shown here is derived from an EMBL/GenBank/DDBJ whole genome shotgun (WGS) entry which is preliminary data.</text>
</comment>